<protein>
    <submittedName>
        <fullName evidence="3">Uncharacterized protein</fullName>
    </submittedName>
</protein>
<keyword evidence="2" id="KW-0812">Transmembrane</keyword>
<evidence type="ECO:0000256" key="2">
    <source>
        <dbReference type="SAM" id="Phobius"/>
    </source>
</evidence>
<keyword evidence="4" id="KW-1185">Reference proteome</keyword>
<dbReference type="Proteomes" id="UP000249829">
    <property type="component" value="Unassembled WGS sequence"/>
</dbReference>
<accession>A0A2V5HKD9</accession>
<sequence>MTPSRATQVHDDHTHTHKRTSSSSAYSRKSTEDYRRYSGTVNHCGRHSNDWLFGGFSLRDTVRGETTISRSSSPKGFLIPKTLPIEVKGPSTATARTVGGWLALLGGTSWRQKGRLTIFVFVFFLVFIFIFW</sequence>
<keyword evidence="2" id="KW-0472">Membrane</keyword>
<gene>
    <name evidence="3" type="ORF">BO99DRAFT_430412</name>
</gene>
<organism evidence="3 4">
    <name type="scientific">Aspergillus violaceofuscus (strain CBS 115571)</name>
    <dbReference type="NCBI Taxonomy" id="1450538"/>
    <lineage>
        <taxon>Eukaryota</taxon>
        <taxon>Fungi</taxon>
        <taxon>Dikarya</taxon>
        <taxon>Ascomycota</taxon>
        <taxon>Pezizomycotina</taxon>
        <taxon>Eurotiomycetes</taxon>
        <taxon>Eurotiomycetidae</taxon>
        <taxon>Eurotiales</taxon>
        <taxon>Aspergillaceae</taxon>
        <taxon>Aspergillus</taxon>
    </lineage>
</organism>
<name>A0A2V5HKD9_ASPV1</name>
<evidence type="ECO:0000256" key="1">
    <source>
        <dbReference type="SAM" id="MobiDB-lite"/>
    </source>
</evidence>
<reference evidence="3 4" key="1">
    <citation type="submission" date="2018-02" db="EMBL/GenBank/DDBJ databases">
        <title>The genomes of Aspergillus section Nigri reveals drivers in fungal speciation.</title>
        <authorList>
            <consortium name="DOE Joint Genome Institute"/>
            <person name="Vesth T.C."/>
            <person name="Nybo J."/>
            <person name="Theobald S."/>
            <person name="Brandl J."/>
            <person name="Frisvad J.C."/>
            <person name="Nielsen K.F."/>
            <person name="Lyhne E.K."/>
            <person name="Kogle M.E."/>
            <person name="Kuo A."/>
            <person name="Riley R."/>
            <person name="Clum A."/>
            <person name="Nolan M."/>
            <person name="Lipzen A."/>
            <person name="Salamov A."/>
            <person name="Henrissat B."/>
            <person name="Wiebenga A."/>
            <person name="De vries R.P."/>
            <person name="Grigoriev I.V."/>
            <person name="Mortensen U.H."/>
            <person name="Andersen M.R."/>
            <person name="Baker S.E."/>
        </authorList>
    </citation>
    <scope>NUCLEOTIDE SEQUENCE [LARGE SCALE GENOMIC DNA]</scope>
    <source>
        <strain evidence="3 4">CBS 115571</strain>
    </source>
</reference>
<evidence type="ECO:0000313" key="3">
    <source>
        <dbReference type="EMBL" id="PYI21913.1"/>
    </source>
</evidence>
<feature type="transmembrane region" description="Helical" evidence="2">
    <location>
        <begin position="114"/>
        <end position="131"/>
    </location>
</feature>
<evidence type="ECO:0000313" key="4">
    <source>
        <dbReference type="Proteomes" id="UP000249829"/>
    </source>
</evidence>
<dbReference type="EMBL" id="KZ825114">
    <property type="protein sequence ID" value="PYI21913.1"/>
    <property type="molecule type" value="Genomic_DNA"/>
</dbReference>
<keyword evidence="2" id="KW-1133">Transmembrane helix</keyword>
<proteinExistence type="predicted"/>
<dbReference type="AlphaFoldDB" id="A0A2V5HKD9"/>
<feature type="region of interest" description="Disordered" evidence="1">
    <location>
        <begin position="1"/>
        <end position="31"/>
    </location>
</feature>